<name>A0ABD5L2Z0_PROST</name>
<protein>
    <submittedName>
        <fullName evidence="1">Phage tail protein</fullName>
    </submittedName>
</protein>
<dbReference type="InterPro" id="IPR014918">
    <property type="entry name" value="Phage_tail_3"/>
</dbReference>
<proteinExistence type="predicted"/>
<organism evidence="1 2">
    <name type="scientific">Providencia stuartii</name>
    <dbReference type="NCBI Taxonomy" id="588"/>
    <lineage>
        <taxon>Bacteria</taxon>
        <taxon>Pseudomonadati</taxon>
        <taxon>Pseudomonadota</taxon>
        <taxon>Gammaproteobacteria</taxon>
        <taxon>Enterobacterales</taxon>
        <taxon>Morganellaceae</taxon>
        <taxon>Providencia</taxon>
    </lineage>
</organism>
<dbReference type="Proteomes" id="UP001495779">
    <property type="component" value="Unassembled WGS sequence"/>
</dbReference>
<dbReference type="Pfam" id="PF08813">
    <property type="entry name" value="Phage_tail_3"/>
    <property type="match status" value="1"/>
</dbReference>
<comment type="caution">
    <text evidence="1">The sequence shown here is derived from an EMBL/GenBank/DDBJ whole genome shotgun (WGS) entry which is preliminary data.</text>
</comment>
<accession>A0ABD5L2Z0</accession>
<dbReference type="EMBL" id="JAGSRH010000007">
    <property type="protein sequence ID" value="MER5076446.1"/>
    <property type="molecule type" value="Genomic_DNA"/>
</dbReference>
<sequence>MAYNIPNGSRVYVASKYGKEVEFTTASNAAEAVLTVAASSGVKAGDIVQVISGWKRMSGVYRVKAAAEASVTLEGVDTTDTERFPAGGGKGTLKTIQEWEVMPQVMTLSTEGGEQQTQEIQFLEDEQAETIDTYKSGIVQVYTFAHDAQLPIRKLLMKLDDTKQLTAIRFYNKRAGEDRYYSASVSFQRVPNTAINEVENVSARFSLKSDMQIYATA</sequence>
<reference evidence="1 2" key="1">
    <citation type="submission" date="2021-04" db="EMBL/GenBank/DDBJ databases">
        <title>Determining the burden of carbapenem-resistant Enterobacterales from a tertiary public heath setting in Bangladesh: a clinical, epidemiological, and molecular study.</title>
        <authorList>
            <person name="Farzana R."/>
            <person name="Walsh T.R."/>
        </authorList>
    </citation>
    <scope>NUCLEOTIDE SEQUENCE [LARGE SCALE GENOMIC DNA]</scope>
    <source>
        <strain evidence="2">dmpro_s316</strain>
    </source>
</reference>
<dbReference type="AlphaFoldDB" id="A0ABD5L2Z0"/>
<gene>
    <name evidence="1" type="ORF">KDV35_06135</name>
</gene>
<evidence type="ECO:0000313" key="1">
    <source>
        <dbReference type="EMBL" id="MER5076446.1"/>
    </source>
</evidence>
<evidence type="ECO:0000313" key="2">
    <source>
        <dbReference type="Proteomes" id="UP001495779"/>
    </source>
</evidence>